<proteinExistence type="inferred from homology"/>
<dbReference type="AlphaFoldDB" id="S8CQ14"/>
<dbReference type="Pfam" id="PF13639">
    <property type="entry name" value="zf-RING_2"/>
    <property type="match status" value="1"/>
</dbReference>
<evidence type="ECO:0000256" key="13">
    <source>
        <dbReference type="ARBA" id="ARBA00024209"/>
    </source>
</evidence>
<comment type="catalytic activity">
    <reaction evidence="1">
        <text>S-ubiquitinyl-[E2 ubiquitin-conjugating enzyme]-L-cysteine + [acceptor protein]-L-lysine = [E2 ubiquitin-conjugating enzyme]-L-cysteine + N(6)-ubiquitinyl-[acceptor protein]-L-lysine.</text>
        <dbReference type="EC" id="2.3.2.27"/>
    </reaction>
</comment>
<evidence type="ECO:0000256" key="8">
    <source>
        <dbReference type="ARBA" id="ARBA00022771"/>
    </source>
</evidence>
<keyword evidence="10" id="KW-0862">Zinc</keyword>
<keyword evidence="7" id="KW-0479">Metal-binding</keyword>
<dbReference type="PANTHER" id="PTHR46913:SF1">
    <property type="entry name" value="RING-H2 FINGER PROTEIN ATL16"/>
    <property type="match status" value="1"/>
</dbReference>
<evidence type="ECO:0000256" key="14">
    <source>
        <dbReference type="PROSITE-ProRule" id="PRU00175"/>
    </source>
</evidence>
<comment type="subcellular location">
    <subcellularLocation>
        <location evidence="2">Membrane</location>
        <topology evidence="2">Single-pass membrane protein</topology>
    </subcellularLocation>
</comment>
<evidence type="ECO:0000256" key="7">
    <source>
        <dbReference type="ARBA" id="ARBA00022723"/>
    </source>
</evidence>
<evidence type="ECO:0000256" key="12">
    <source>
        <dbReference type="ARBA" id="ARBA00023136"/>
    </source>
</evidence>
<gene>
    <name evidence="16" type="ORF">M569_07866</name>
</gene>
<dbReference type="SUPFAM" id="SSF57850">
    <property type="entry name" value="RING/U-box"/>
    <property type="match status" value="1"/>
</dbReference>
<dbReference type="PANTHER" id="PTHR46913">
    <property type="entry name" value="RING-H2 FINGER PROTEIN ATL16"/>
    <property type="match status" value="1"/>
</dbReference>
<evidence type="ECO:0000256" key="11">
    <source>
        <dbReference type="ARBA" id="ARBA00022989"/>
    </source>
</evidence>
<evidence type="ECO:0000256" key="3">
    <source>
        <dbReference type="ARBA" id="ARBA00004906"/>
    </source>
</evidence>
<keyword evidence="5" id="KW-0808">Transferase</keyword>
<dbReference type="InterPro" id="IPR013083">
    <property type="entry name" value="Znf_RING/FYVE/PHD"/>
</dbReference>
<reference evidence="16 17" key="1">
    <citation type="journal article" date="2013" name="BMC Genomics">
        <title>The miniature genome of a carnivorous plant Genlisea aurea contains a low number of genes and short non-coding sequences.</title>
        <authorList>
            <person name="Leushkin E.V."/>
            <person name="Sutormin R.A."/>
            <person name="Nabieva E.R."/>
            <person name="Penin A.A."/>
            <person name="Kondrashov A.S."/>
            <person name="Logacheva M.D."/>
        </authorList>
    </citation>
    <scope>NUCLEOTIDE SEQUENCE [LARGE SCALE GENOMIC DNA]</scope>
</reference>
<dbReference type="PROSITE" id="PS50089">
    <property type="entry name" value="ZF_RING_2"/>
    <property type="match status" value="1"/>
</dbReference>
<evidence type="ECO:0000313" key="16">
    <source>
        <dbReference type="EMBL" id="EPS66911.1"/>
    </source>
</evidence>
<evidence type="ECO:0000256" key="4">
    <source>
        <dbReference type="ARBA" id="ARBA00012483"/>
    </source>
</evidence>
<dbReference type="EC" id="2.3.2.27" evidence="4"/>
<comment type="caution">
    <text evidence="16">The sequence shown here is derived from an EMBL/GenBank/DDBJ whole genome shotgun (WGS) entry which is preliminary data.</text>
</comment>
<keyword evidence="17" id="KW-1185">Reference proteome</keyword>
<dbReference type="GO" id="GO:0008270">
    <property type="term" value="F:zinc ion binding"/>
    <property type="evidence" value="ECO:0007669"/>
    <property type="project" value="UniProtKB-KW"/>
</dbReference>
<dbReference type="GO" id="GO:0016020">
    <property type="term" value="C:membrane"/>
    <property type="evidence" value="ECO:0007669"/>
    <property type="project" value="UniProtKB-SubCell"/>
</dbReference>
<keyword evidence="9" id="KW-0833">Ubl conjugation pathway</keyword>
<accession>S8CQ14</accession>
<evidence type="ECO:0000256" key="2">
    <source>
        <dbReference type="ARBA" id="ARBA00004167"/>
    </source>
</evidence>
<evidence type="ECO:0000256" key="5">
    <source>
        <dbReference type="ARBA" id="ARBA00022679"/>
    </source>
</evidence>
<evidence type="ECO:0000313" key="17">
    <source>
        <dbReference type="Proteomes" id="UP000015453"/>
    </source>
</evidence>
<dbReference type="GO" id="GO:0061630">
    <property type="term" value="F:ubiquitin protein ligase activity"/>
    <property type="evidence" value="ECO:0007669"/>
    <property type="project" value="UniProtKB-EC"/>
</dbReference>
<dbReference type="InterPro" id="IPR044600">
    <property type="entry name" value="ATL1/ATL16-like"/>
</dbReference>
<name>S8CQ14_9LAMI</name>
<dbReference type="Proteomes" id="UP000015453">
    <property type="component" value="Unassembled WGS sequence"/>
</dbReference>
<keyword evidence="6" id="KW-0812">Transmembrane</keyword>
<dbReference type="Gene3D" id="3.30.40.10">
    <property type="entry name" value="Zinc/RING finger domain, C3HC4 (zinc finger)"/>
    <property type="match status" value="1"/>
</dbReference>
<protein>
    <recommendedName>
        <fullName evidence="4">RING-type E3 ubiquitin transferase</fullName>
        <ecNumber evidence="4">2.3.2.27</ecNumber>
    </recommendedName>
</protein>
<dbReference type="OrthoDB" id="8062037at2759"/>
<keyword evidence="8 14" id="KW-0863">Zinc-finger</keyword>
<evidence type="ECO:0000256" key="1">
    <source>
        <dbReference type="ARBA" id="ARBA00000900"/>
    </source>
</evidence>
<comment type="similarity">
    <text evidence="13">Belongs to the RING-type zinc finger family. ATL subfamily.</text>
</comment>
<dbReference type="SMART" id="SM01197">
    <property type="entry name" value="FANCL_C"/>
    <property type="match status" value="1"/>
</dbReference>
<organism evidence="16 17">
    <name type="scientific">Genlisea aurea</name>
    <dbReference type="NCBI Taxonomy" id="192259"/>
    <lineage>
        <taxon>Eukaryota</taxon>
        <taxon>Viridiplantae</taxon>
        <taxon>Streptophyta</taxon>
        <taxon>Embryophyta</taxon>
        <taxon>Tracheophyta</taxon>
        <taxon>Spermatophyta</taxon>
        <taxon>Magnoliopsida</taxon>
        <taxon>eudicotyledons</taxon>
        <taxon>Gunneridae</taxon>
        <taxon>Pentapetalae</taxon>
        <taxon>asterids</taxon>
        <taxon>lamiids</taxon>
        <taxon>Lamiales</taxon>
        <taxon>Lentibulariaceae</taxon>
        <taxon>Genlisea</taxon>
    </lineage>
</organism>
<dbReference type="EMBL" id="AUSU01003405">
    <property type="protein sequence ID" value="EPS66911.1"/>
    <property type="molecule type" value="Genomic_DNA"/>
</dbReference>
<evidence type="ECO:0000256" key="10">
    <source>
        <dbReference type="ARBA" id="ARBA00022833"/>
    </source>
</evidence>
<comment type="pathway">
    <text evidence="3">Protein modification; protein ubiquitination.</text>
</comment>
<feature type="non-terminal residue" evidence="16">
    <location>
        <position position="1"/>
    </location>
</feature>
<evidence type="ECO:0000256" key="9">
    <source>
        <dbReference type="ARBA" id="ARBA00022786"/>
    </source>
</evidence>
<feature type="domain" description="RING-type" evidence="15">
    <location>
        <begin position="6"/>
        <end position="48"/>
    </location>
</feature>
<dbReference type="GO" id="GO:0016567">
    <property type="term" value="P:protein ubiquitination"/>
    <property type="evidence" value="ECO:0007669"/>
    <property type="project" value="InterPro"/>
</dbReference>
<feature type="non-terminal residue" evidence="16">
    <location>
        <position position="53"/>
    </location>
</feature>
<keyword evidence="12" id="KW-0472">Membrane</keyword>
<dbReference type="SMART" id="SM00184">
    <property type="entry name" value="RING"/>
    <property type="match status" value="1"/>
</dbReference>
<keyword evidence="11" id="KW-1133">Transmembrane helix</keyword>
<dbReference type="InterPro" id="IPR001841">
    <property type="entry name" value="Znf_RING"/>
</dbReference>
<evidence type="ECO:0000259" key="15">
    <source>
        <dbReference type="PROSITE" id="PS50089"/>
    </source>
</evidence>
<sequence length="53" mass="5922">ASAAECAVCLAEFDESDVVRLLPKCNHSFHIECIDTWFRSHSTCPLCRSPVEP</sequence>
<evidence type="ECO:0000256" key="6">
    <source>
        <dbReference type="ARBA" id="ARBA00022692"/>
    </source>
</evidence>